<reference evidence="1 2" key="1">
    <citation type="submission" date="2019-10" db="EMBL/GenBank/DDBJ databases">
        <title>Actinomadura rubteroloni sp. nov. and Actinomadura macrotermitis sp. nov., isolated from the gut of fungus growing-termite Macrotermes natalensis.</title>
        <authorList>
            <person name="Benndorf R."/>
            <person name="Martin K."/>
            <person name="Kuefner M."/>
            <person name="De Beer W."/>
            <person name="Kaster A.-K."/>
            <person name="Vollmers J."/>
            <person name="Poulsen M."/>
            <person name="Beemelmanns C."/>
        </authorList>
    </citation>
    <scope>NUCLEOTIDE SEQUENCE [LARGE SCALE GENOMIC DNA]</scope>
    <source>
        <strain evidence="1 2">RB68</strain>
    </source>
</reference>
<gene>
    <name evidence="1" type="ORF">ACRB68_76070</name>
</gene>
<name>A0A7K0C7P1_9ACTN</name>
<dbReference type="EMBL" id="WEGH01000006">
    <property type="protein sequence ID" value="MQY09481.1"/>
    <property type="molecule type" value="Genomic_DNA"/>
</dbReference>
<keyword evidence="2" id="KW-1185">Reference proteome</keyword>
<dbReference type="OrthoDB" id="3479550at2"/>
<evidence type="ECO:0000313" key="1">
    <source>
        <dbReference type="EMBL" id="MQY09481.1"/>
    </source>
</evidence>
<proteinExistence type="predicted"/>
<organism evidence="1 2">
    <name type="scientific">Actinomadura macrotermitis</name>
    <dbReference type="NCBI Taxonomy" id="2585200"/>
    <lineage>
        <taxon>Bacteria</taxon>
        <taxon>Bacillati</taxon>
        <taxon>Actinomycetota</taxon>
        <taxon>Actinomycetes</taxon>
        <taxon>Streptosporangiales</taxon>
        <taxon>Thermomonosporaceae</taxon>
        <taxon>Actinomadura</taxon>
    </lineage>
</organism>
<dbReference type="Proteomes" id="UP000487268">
    <property type="component" value="Unassembled WGS sequence"/>
</dbReference>
<evidence type="ECO:0000313" key="2">
    <source>
        <dbReference type="Proteomes" id="UP000487268"/>
    </source>
</evidence>
<sequence length="458" mass="49308">MEEVVVRRSDTPGRPVRTGVLLAKNGASLKVRWEDDGQEETVRISATTTFAVRGSLRHQWLADPEKSAALITERLELDPLDLVLEVLRDSLSALDATAIKEQLKQYGATAESLDAAWKRVQNRLKTLPEVRVKKNKYRWIGPRDTAPETPVESAPPVKPAPAVRTVPGALQKALGSADLPALMSKPLATGVRLGQARDAEIDRLLSSLPKKERTALLLARPQPSPTTDNPDVAASVGADTLTKLLNDAADEIRDAASAEKRTAGLWLLRRTVAVQGAQAPAPDALIALASLLAMDAPGALDTLDEITRTLSARLRGTRASVDLTALARLAARLPLTTGGGRAALLTAVADLWPDQITDTAWWRDVPATVLAEADGPVEQLLRRPEIAETVVAPLVRRELSGVTTRDRLAGLLGLPNAFVKYLEPAEVAAAFRRVAEGDPCTESWLAALERPERQKSGE</sequence>
<dbReference type="RefSeq" id="WP_153541417.1">
    <property type="nucleotide sequence ID" value="NZ_WEGH01000006.1"/>
</dbReference>
<accession>A0A7K0C7P1</accession>
<comment type="caution">
    <text evidence="1">The sequence shown here is derived from an EMBL/GenBank/DDBJ whole genome shotgun (WGS) entry which is preliminary data.</text>
</comment>
<protein>
    <submittedName>
        <fullName evidence="1">Uncharacterized protein</fullName>
    </submittedName>
</protein>
<dbReference type="AlphaFoldDB" id="A0A7K0C7P1"/>